<evidence type="ECO:0000313" key="5">
    <source>
        <dbReference type="Proteomes" id="UP000196655"/>
    </source>
</evidence>
<dbReference type="STRING" id="1122125.GCA_000423185_03405"/>
<evidence type="ECO:0000256" key="1">
    <source>
        <dbReference type="ARBA" id="ARBA00023002"/>
    </source>
</evidence>
<dbReference type="InterPro" id="IPR046667">
    <property type="entry name" value="DUF6537"/>
</dbReference>
<dbReference type="Pfam" id="PF01558">
    <property type="entry name" value="POR"/>
    <property type="match status" value="1"/>
</dbReference>
<dbReference type="InterPro" id="IPR019752">
    <property type="entry name" value="Pyrv/ketoisovalerate_OxRed_cat"/>
</dbReference>
<sequence length="518" mass="55675">MSAMADIAPERSLLSQDRPLAVAILAMGGQGGGVLADWIVALAESRGWAAQSTSVPGVAQRTGATIYYIEMIAAKPGATPVLALMPTPGDVDVVMAAELMEAGRAVLRGLVTPERTTLIASTHRSFAVAEKAKPGDGTADPAAVVDATDFAARRTIAFDMEAVAGRSGSMISAAMFGALAGAGALPFLHEAFEETIRAGGRGVEPSLAAFRAACDRAAAPETETITRAPRKRFDALPAAAGHPDLDRLVQRIAQEFPTEAHPMLFAGVKRLTDYQDPAYADEYLTLLARLHAEDLAHGGDAKGRAFTLAAAKHVAVAMAYDDPIRVADLKVRSRRFERVRREVGAGLDQIVYATEYMHPRMEEVCGTLPKALGAWIEARPALFVRLDRLVSRGRRVRTGTVFWFLGLQAVSGLRRVRRGTLRHARETAHRDAWLATALDVLRSNYDLAVEVLECRRLVKGYSDTHARGESKFERALSGLPLLVGRDDGASWLRRLRQAALADEDGTALDGALKTIATL</sequence>
<keyword evidence="5" id="KW-1185">Reference proteome</keyword>
<proteinExistence type="predicted"/>
<dbReference type="Pfam" id="PF20169">
    <property type="entry name" value="DUF6537"/>
    <property type="match status" value="1"/>
</dbReference>
<dbReference type="InterPro" id="IPR052198">
    <property type="entry name" value="IorB_Oxidoreductase"/>
</dbReference>
<name>A0A211ZSM8_9PROT</name>
<dbReference type="Gene3D" id="3.40.920.10">
    <property type="entry name" value="Pyruvate-ferredoxin oxidoreductase, PFOR, domain III"/>
    <property type="match status" value="1"/>
</dbReference>
<dbReference type="NCBIfam" id="NF006179">
    <property type="entry name" value="PRK08312.1"/>
    <property type="match status" value="1"/>
</dbReference>
<evidence type="ECO:0000259" key="3">
    <source>
        <dbReference type="Pfam" id="PF20169"/>
    </source>
</evidence>
<keyword evidence="4" id="KW-0670">Pyruvate</keyword>
<protein>
    <submittedName>
        <fullName evidence="4">Indolepyruvate oxidoreductase subunit B</fullName>
    </submittedName>
</protein>
<evidence type="ECO:0000313" key="4">
    <source>
        <dbReference type="EMBL" id="OWJ68186.1"/>
    </source>
</evidence>
<keyword evidence="1" id="KW-0560">Oxidoreductase</keyword>
<dbReference type="GO" id="GO:0016903">
    <property type="term" value="F:oxidoreductase activity, acting on the aldehyde or oxo group of donors"/>
    <property type="evidence" value="ECO:0007669"/>
    <property type="project" value="InterPro"/>
</dbReference>
<reference evidence="5" key="1">
    <citation type="submission" date="2017-05" db="EMBL/GenBank/DDBJ databases">
        <authorList>
            <person name="Macchi M."/>
            <person name="Festa S."/>
            <person name="Coppotelli B.M."/>
            <person name="Morelli I.S."/>
        </authorList>
    </citation>
    <scope>NUCLEOTIDE SEQUENCE [LARGE SCALE GENOMIC DNA]</scope>
    <source>
        <strain evidence="5">I</strain>
    </source>
</reference>
<dbReference type="OrthoDB" id="1490270at2"/>
<organism evidence="4 5">
    <name type="scientific">Inquilinus limosus</name>
    <dbReference type="NCBI Taxonomy" id="171674"/>
    <lineage>
        <taxon>Bacteria</taxon>
        <taxon>Pseudomonadati</taxon>
        <taxon>Pseudomonadota</taxon>
        <taxon>Alphaproteobacteria</taxon>
        <taxon>Rhodospirillales</taxon>
        <taxon>Rhodospirillaceae</taxon>
        <taxon>Inquilinus</taxon>
    </lineage>
</organism>
<gene>
    <name evidence="4" type="ORF">BWR60_05800</name>
</gene>
<feature type="domain" description="DUF6537" evidence="3">
    <location>
        <begin position="261"/>
        <end position="476"/>
    </location>
</feature>
<dbReference type="InterPro" id="IPR002869">
    <property type="entry name" value="Pyrv_flavodox_OxRed_cen"/>
</dbReference>
<dbReference type="EMBL" id="NHON01000007">
    <property type="protein sequence ID" value="OWJ68186.1"/>
    <property type="molecule type" value="Genomic_DNA"/>
</dbReference>
<dbReference type="AlphaFoldDB" id="A0A211ZSM8"/>
<evidence type="ECO:0000259" key="2">
    <source>
        <dbReference type="Pfam" id="PF01558"/>
    </source>
</evidence>
<accession>A0A211ZSM8</accession>
<dbReference type="PANTHER" id="PTHR43854">
    <property type="entry name" value="INDOLEPYRUVATE OXIDOREDUCTASE SUBUNIT IORB"/>
    <property type="match status" value="1"/>
</dbReference>
<feature type="domain" description="Pyruvate/ketoisovalerate oxidoreductase catalytic" evidence="2">
    <location>
        <begin position="28"/>
        <end position="214"/>
    </location>
</feature>
<dbReference type="SUPFAM" id="SSF53323">
    <property type="entry name" value="Pyruvate-ferredoxin oxidoreductase, PFOR, domain III"/>
    <property type="match status" value="1"/>
</dbReference>
<dbReference type="PANTHER" id="PTHR43854:SF1">
    <property type="entry name" value="INDOLEPYRUVATE OXIDOREDUCTASE SUBUNIT IORB"/>
    <property type="match status" value="1"/>
</dbReference>
<comment type="caution">
    <text evidence="4">The sequence shown here is derived from an EMBL/GenBank/DDBJ whole genome shotgun (WGS) entry which is preliminary data.</text>
</comment>
<dbReference type="Proteomes" id="UP000196655">
    <property type="component" value="Unassembled WGS sequence"/>
</dbReference>